<keyword evidence="5" id="KW-1185">Reference proteome</keyword>
<dbReference type="AlphaFoldDB" id="A0A2J6S312"/>
<dbReference type="InterPro" id="IPR027417">
    <property type="entry name" value="P-loop_NTPase"/>
</dbReference>
<dbReference type="InterPro" id="IPR020588">
    <property type="entry name" value="RecA_ATP-bd"/>
</dbReference>
<evidence type="ECO:0000313" key="4">
    <source>
        <dbReference type="EMBL" id="PMD45128.1"/>
    </source>
</evidence>
<keyword evidence="2" id="KW-0067">ATP-binding</keyword>
<dbReference type="Gene3D" id="1.10.150.20">
    <property type="entry name" value="5' to 3' exonuclease, C-terminal subdomain"/>
    <property type="match status" value="1"/>
</dbReference>
<dbReference type="OrthoDB" id="10251254at2759"/>
<gene>
    <name evidence="4" type="ORF">L207DRAFT_247849</name>
</gene>
<dbReference type="GO" id="GO:0042148">
    <property type="term" value="P:DNA strand invasion"/>
    <property type="evidence" value="ECO:0007669"/>
    <property type="project" value="TreeGrafter"/>
</dbReference>
<dbReference type="GO" id="GO:0007131">
    <property type="term" value="P:reciprocal meiotic recombination"/>
    <property type="evidence" value="ECO:0007669"/>
    <property type="project" value="TreeGrafter"/>
</dbReference>
<dbReference type="InterPro" id="IPR013632">
    <property type="entry name" value="Rad51_C"/>
</dbReference>
<reference evidence="4 5" key="1">
    <citation type="submission" date="2016-04" db="EMBL/GenBank/DDBJ databases">
        <title>A degradative enzymes factory behind the ericoid mycorrhizal symbiosis.</title>
        <authorList>
            <consortium name="DOE Joint Genome Institute"/>
            <person name="Martino E."/>
            <person name="Morin E."/>
            <person name="Grelet G."/>
            <person name="Kuo A."/>
            <person name="Kohler A."/>
            <person name="Daghino S."/>
            <person name="Barry K."/>
            <person name="Choi C."/>
            <person name="Cichocki N."/>
            <person name="Clum A."/>
            <person name="Copeland A."/>
            <person name="Hainaut M."/>
            <person name="Haridas S."/>
            <person name="Labutti K."/>
            <person name="Lindquist E."/>
            <person name="Lipzen A."/>
            <person name="Khouja H.-R."/>
            <person name="Murat C."/>
            <person name="Ohm R."/>
            <person name="Olson A."/>
            <person name="Spatafora J."/>
            <person name="Veneault-Fourrey C."/>
            <person name="Henrissat B."/>
            <person name="Grigoriev I."/>
            <person name="Martin F."/>
            <person name="Perotto S."/>
        </authorList>
    </citation>
    <scope>NUCLEOTIDE SEQUENCE [LARGE SCALE GENOMIC DNA]</scope>
    <source>
        <strain evidence="4 5">F</strain>
    </source>
</reference>
<dbReference type="PROSITE" id="PS50162">
    <property type="entry name" value="RECA_2"/>
    <property type="match status" value="1"/>
</dbReference>
<organism evidence="4 5">
    <name type="scientific">Hyaloscypha variabilis (strain UAMH 11265 / GT02V1 / F)</name>
    <name type="common">Meliniomyces variabilis</name>
    <dbReference type="NCBI Taxonomy" id="1149755"/>
    <lineage>
        <taxon>Eukaryota</taxon>
        <taxon>Fungi</taxon>
        <taxon>Dikarya</taxon>
        <taxon>Ascomycota</taxon>
        <taxon>Pezizomycotina</taxon>
        <taxon>Leotiomycetes</taxon>
        <taxon>Helotiales</taxon>
        <taxon>Hyaloscyphaceae</taxon>
        <taxon>Hyaloscypha</taxon>
        <taxon>Hyaloscypha variabilis</taxon>
    </lineage>
</organism>
<dbReference type="Gene3D" id="3.40.50.300">
    <property type="entry name" value="P-loop containing nucleotide triphosphate hydrolases"/>
    <property type="match status" value="1"/>
</dbReference>
<dbReference type="GO" id="GO:0000150">
    <property type="term" value="F:DNA strand exchange activity"/>
    <property type="evidence" value="ECO:0007669"/>
    <property type="project" value="TreeGrafter"/>
</dbReference>
<accession>A0A2J6S312</accession>
<feature type="domain" description="RecA family profile 1" evidence="3">
    <location>
        <begin position="58"/>
        <end position="149"/>
    </location>
</feature>
<dbReference type="Pfam" id="PF08423">
    <property type="entry name" value="Rad51"/>
    <property type="match status" value="1"/>
</dbReference>
<dbReference type="GO" id="GO:0070192">
    <property type="term" value="P:chromosome organization involved in meiotic cell cycle"/>
    <property type="evidence" value="ECO:0007669"/>
    <property type="project" value="TreeGrafter"/>
</dbReference>
<dbReference type="GO" id="GO:0005524">
    <property type="term" value="F:ATP binding"/>
    <property type="evidence" value="ECO:0007669"/>
    <property type="project" value="UniProtKB-KW"/>
</dbReference>
<dbReference type="STRING" id="1149755.A0A2J6S312"/>
<evidence type="ECO:0000256" key="1">
    <source>
        <dbReference type="ARBA" id="ARBA00022741"/>
    </source>
</evidence>
<dbReference type="GO" id="GO:0000794">
    <property type="term" value="C:condensed nuclear chromosome"/>
    <property type="evidence" value="ECO:0007669"/>
    <property type="project" value="TreeGrafter"/>
</dbReference>
<dbReference type="EMBL" id="KZ613940">
    <property type="protein sequence ID" value="PMD45128.1"/>
    <property type="molecule type" value="Genomic_DNA"/>
</dbReference>
<dbReference type="GO" id="GO:0003697">
    <property type="term" value="F:single-stranded DNA binding"/>
    <property type="evidence" value="ECO:0007669"/>
    <property type="project" value="TreeGrafter"/>
</dbReference>
<dbReference type="PANTHER" id="PTHR22942:SF30">
    <property type="entry name" value="MEIOTIC RECOMBINATION PROTEIN DMC1_LIM15 HOMOLOG"/>
    <property type="match status" value="1"/>
</dbReference>
<dbReference type="GO" id="GO:0003690">
    <property type="term" value="F:double-stranded DNA binding"/>
    <property type="evidence" value="ECO:0007669"/>
    <property type="project" value="TreeGrafter"/>
</dbReference>
<evidence type="ECO:0000313" key="5">
    <source>
        <dbReference type="Proteomes" id="UP000235786"/>
    </source>
</evidence>
<dbReference type="Proteomes" id="UP000235786">
    <property type="component" value="Unassembled WGS sequence"/>
</dbReference>
<evidence type="ECO:0000259" key="3">
    <source>
        <dbReference type="PROSITE" id="PS50162"/>
    </source>
</evidence>
<protein>
    <submittedName>
        <fullName evidence="4">Rad51-domain-containing protein</fullName>
    </submittedName>
</protein>
<dbReference type="GO" id="GO:0140664">
    <property type="term" value="F:ATP-dependent DNA damage sensor activity"/>
    <property type="evidence" value="ECO:0007669"/>
    <property type="project" value="InterPro"/>
</dbReference>
<evidence type="ECO:0000256" key="2">
    <source>
        <dbReference type="ARBA" id="ARBA00022840"/>
    </source>
</evidence>
<dbReference type="GO" id="GO:0006312">
    <property type="term" value="P:mitotic recombination"/>
    <property type="evidence" value="ECO:0007669"/>
    <property type="project" value="TreeGrafter"/>
</dbReference>
<keyword evidence="1" id="KW-0547">Nucleotide-binding</keyword>
<sequence length="149" mass="16608">MADNPLLQSLCATTSKRLLRIKGLSDTKVEKIKEAAKKLSPTTTGFITAAELREIRKRCIRISTGSKQLDAALNGGFQTMSINEVYGEFRCGKTQLAHTMSVIAQLPKARSTIVSLAVYLRTCRIWAERKERLHTLVSLRRGLKGNFLT</sequence>
<dbReference type="SUPFAM" id="SSF52540">
    <property type="entry name" value="P-loop containing nucleoside triphosphate hydrolases"/>
    <property type="match status" value="1"/>
</dbReference>
<dbReference type="PANTHER" id="PTHR22942">
    <property type="entry name" value="RECA/RAD51/RADA DNA STRAND-PAIRING FAMILY MEMBER"/>
    <property type="match status" value="1"/>
</dbReference>
<dbReference type="GO" id="GO:0000730">
    <property type="term" value="P:DNA recombinase assembly"/>
    <property type="evidence" value="ECO:0007669"/>
    <property type="project" value="TreeGrafter"/>
</dbReference>
<proteinExistence type="predicted"/>
<name>A0A2J6S312_HYAVF</name>